<sequence length="106" mass="12472">MFLLRLLIFPMGKMMWPHETERITTTKLDDKRIQMKKIKWNLGMMIAREPDIRGKRGSEITKQVSRVAKVHTYIYLCVCVCVCERCQKRSMVGCCLPLCTRMKYGP</sequence>
<name>A0A2P5DAV3_PARAD</name>
<dbReference type="Proteomes" id="UP000237105">
    <property type="component" value="Unassembled WGS sequence"/>
</dbReference>
<accession>A0A2P5DAV3</accession>
<organism evidence="1 2">
    <name type="scientific">Parasponia andersonii</name>
    <name type="common">Sponia andersonii</name>
    <dbReference type="NCBI Taxonomy" id="3476"/>
    <lineage>
        <taxon>Eukaryota</taxon>
        <taxon>Viridiplantae</taxon>
        <taxon>Streptophyta</taxon>
        <taxon>Embryophyta</taxon>
        <taxon>Tracheophyta</taxon>
        <taxon>Spermatophyta</taxon>
        <taxon>Magnoliopsida</taxon>
        <taxon>eudicotyledons</taxon>
        <taxon>Gunneridae</taxon>
        <taxon>Pentapetalae</taxon>
        <taxon>rosids</taxon>
        <taxon>fabids</taxon>
        <taxon>Rosales</taxon>
        <taxon>Cannabaceae</taxon>
        <taxon>Parasponia</taxon>
    </lineage>
</organism>
<protein>
    <submittedName>
        <fullName evidence="1">Uncharacterized protein</fullName>
    </submittedName>
</protein>
<evidence type="ECO:0000313" key="2">
    <source>
        <dbReference type="Proteomes" id="UP000237105"/>
    </source>
</evidence>
<dbReference type="OrthoDB" id="10358440at2759"/>
<keyword evidence="2" id="KW-1185">Reference proteome</keyword>
<comment type="caution">
    <text evidence="1">The sequence shown here is derived from an EMBL/GenBank/DDBJ whole genome shotgun (WGS) entry which is preliminary data.</text>
</comment>
<dbReference type="EMBL" id="JXTB01000050">
    <property type="protein sequence ID" value="PON70414.1"/>
    <property type="molecule type" value="Genomic_DNA"/>
</dbReference>
<dbReference type="AlphaFoldDB" id="A0A2P5DAV3"/>
<reference evidence="2" key="1">
    <citation type="submission" date="2016-06" db="EMBL/GenBank/DDBJ databases">
        <title>Parallel loss of symbiosis genes in relatives of nitrogen-fixing non-legume Parasponia.</title>
        <authorList>
            <person name="Van Velzen R."/>
            <person name="Holmer R."/>
            <person name="Bu F."/>
            <person name="Rutten L."/>
            <person name="Van Zeijl A."/>
            <person name="Liu W."/>
            <person name="Santuari L."/>
            <person name="Cao Q."/>
            <person name="Sharma T."/>
            <person name="Shen D."/>
            <person name="Roswanjaya Y."/>
            <person name="Wardhani T."/>
            <person name="Kalhor M.S."/>
            <person name="Jansen J."/>
            <person name="Van den Hoogen J."/>
            <person name="Gungor B."/>
            <person name="Hartog M."/>
            <person name="Hontelez J."/>
            <person name="Verver J."/>
            <person name="Yang W.-C."/>
            <person name="Schijlen E."/>
            <person name="Repin R."/>
            <person name="Schilthuizen M."/>
            <person name="Schranz E."/>
            <person name="Heidstra R."/>
            <person name="Miyata K."/>
            <person name="Fedorova E."/>
            <person name="Kohlen W."/>
            <person name="Bisseling T."/>
            <person name="Smit S."/>
            <person name="Geurts R."/>
        </authorList>
    </citation>
    <scope>NUCLEOTIDE SEQUENCE [LARGE SCALE GENOMIC DNA]</scope>
    <source>
        <strain evidence="2">cv. WU1-14</strain>
    </source>
</reference>
<gene>
    <name evidence="1" type="ORF">PanWU01x14_080830</name>
</gene>
<evidence type="ECO:0000313" key="1">
    <source>
        <dbReference type="EMBL" id="PON70414.1"/>
    </source>
</evidence>
<proteinExistence type="predicted"/>